<evidence type="ECO:0000313" key="3">
    <source>
        <dbReference type="EMBL" id="GAO48720.1"/>
    </source>
</evidence>
<dbReference type="GO" id="GO:0005576">
    <property type="term" value="C:extracellular region"/>
    <property type="evidence" value="ECO:0007669"/>
    <property type="project" value="TreeGrafter"/>
</dbReference>
<dbReference type="Gene3D" id="3.40.390.10">
    <property type="entry name" value="Collagenase (Catalytic Domain)"/>
    <property type="match status" value="1"/>
</dbReference>
<proteinExistence type="predicted"/>
<dbReference type="InterPro" id="IPR024079">
    <property type="entry name" value="MetalloPept_cat_dom_sf"/>
</dbReference>
<evidence type="ECO:0000256" key="1">
    <source>
        <dbReference type="SAM" id="SignalP"/>
    </source>
</evidence>
<reference evidence="3 4" key="2">
    <citation type="journal article" date="2014" name="J. Gen. Appl. Microbiol.">
        <title>The early diverging ascomycetous budding yeast Saitoella complicata has three histone deacetylases belonging to the Clr6, Hos2, and Rpd3 lineages.</title>
        <authorList>
            <person name="Nishida H."/>
            <person name="Matsumoto T."/>
            <person name="Kondo S."/>
            <person name="Hamamoto M."/>
            <person name="Yoshikawa H."/>
        </authorList>
    </citation>
    <scope>NUCLEOTIDE SEQUENCE [LARGE SCALE GENOMIC DNA]</scope>
    <source>
        <strain evidence="3 4">NRRL Y-17804</strain>
    </source>
</reference>
<sequence>MHLLPLLAPLVLASAVLGADHTNHDEHDHSAHAEWYNNGTNDITIHESCNATQATQIGKALDDMKALASHARDRVLRYGSNDTLYQLYFGNGDPASVIGTFSRLVEGDKTDVLFRCDNPDNNCHQEGWAGHWRGSNATSETVICELSYTSRRPLEQFCGFGYSVANSSANFYFGSDLLHRLFHIPKIFEGWVSHFADPWEDCVDLAKVNGTYAVRNQHSLQFFAVDAWGRDIVDEENWEGCPGYELSRIIDVEASGESKSTTTEPVSSAASSATASVTAILAATTTAAAAACHTHADGSVHCD</sequence>
<evidence type="ECO:0000313" key="4">
    <source>
        <dbReference type="Proteomes" id="UP000033140"/>
    </source>
</evidence>
<accession>A0A0E9NH33</accession>
<dbReference type="Pfam" id="PF13933">
    <property type="entry name" value="HRXXH"/>
    <property type="match status" value="1"/>
</dbReference>
<reference evidence="3 4" key="1">
    <citation type="journal article" date="2011" name="J. Gen. Appl. Microbiol.">
        <title>Draft genome sequencing of the enigmatic yeast Saitoella complicata.</title>
        <authorList>
            <person name="Nishida H."/>
            <person name="Hamamoto M."/>
            <person name="Sugiyama J."/>
        </authorList>
    </citation>
    <scope>NUCLEOTIDE SEQUENCE [LARGE SCALE GENOMIC DNA]</scope>
    <source>
        <strain evidence="3 4">NRRL Y-17804</strain>
    </source>
</reference>
<dbReference type="GO" id="GO:0008237">
    <property type="term" value="F:metallopeptidase activity"/>
    <property type="evidence" value="ECO:0007669"/>
    <property type="project" value="InterPro"/>
</dbReference>
<dbReference type="PANTHER" id="PTHR39399">
    <property type="entry name" value="PROTEIN ZPS1"/>
    <property type="match status" value="1"/>
</dbReference>
<dbReference type="CDD" id="cd11307">
    <property type="entry name" value="M35_Asp_f2_like"/>
    <property type="match status" value="1"/>
</dbReference>
<dbReference type="EMBL" id="BACD03000017">
    <property type="protein sequence ID" value="GAO48720.1"/>
    <property type="molecule type" value="Genomic_DNA"/>
</dbReference>
<dbReference type="InterPro" id="IPR039124">
    <property type="entry name" value="PRA1-like"/>
</dbReference>
<dbReference type="SUPFAM" id="SSF55486">
    <property type="entry name" value="Metalloproteases ('zincins'), catalytic domain"/>
    <property type="match status" value="1"/>
</dbReference>
<gene>
    <name evidence="3" type="ORF">G7K_2890-t1</name>
</gene>
<organism evidence="3 4">
    <name type="scientific">Saitoella complicata (strain BCRC 22490 / CBS 7301 / JCM 7358 / NBRC 10748 / NRRL Y-17804)</name>
    <dbReference type="NCBI Taxonomy" id="698492"/>
    <lineage>
        <taxon>Eukaryota</taxon>
        <taxon>Fungi</taxon>
        <taxon>Dikarya</taxon>
        <taxon>Ascomycota</taxon>
        <taxon>Taphrinomycotina</taxon>
        <taxon>Taphrinomycotina incertae sedis</taxon>
        <taxon>Saitoella</taxon>
    </lineage>
</organism>
<dbReference type="GO" id="GO:0005178">
    <property type="term" value="F:integrin binding"/>
    <property type="evidence" value="ECO:0007669"/>
    <property type="project" value="TreeGrafter"/>
</dbReference>
<comment type="caution">
    <text evidence="3">The sequence shown here is derived from an EMBL/GenBank/DDBJ whole genome shotgun (WGS) entry which is preliminary data.</text>
</comment>
<dbReference type="GO" id="GO:0008270">
    <property type="term" value="F:zinc ion binding"/>
    <property type="evidence" value="ECO:0007669"/>
    <property type="project" value="TreeGrafter"/>
</dbReference>
<feature type="signal peptide" evidence="1">
    <location>
        <begin position="1"/>
        <end position="18"/>
    </location>
</feature>
<dbReference type="GO" id="GO:0009277">
    <property type="term" value="C:fungal-type cell wall"/>
    <property type="evidence" value="ECO:0007669"/>
    <property type="project" value="TreeGrafter"/>
</dbReference>
<dbReference type="InterPro" id="IPR029482">
    <property type="entry name" value="HRXXH"/>
</dbReference>
<dbReference type="STRING" id="698492.A0A0E9NH33"/>
<dbReference type="AlphaFoldDB" id="A0A0E9NH33"/>
<keyword evidence="4" id="KW-1185">Reference proteome</keyword>
<protein>
    <recommendedName>
        <fullName evidence="2">Putative peptidase domain-containing protein</fullName>
    </recommendedName>
</protein>
<dbReference type="PANTHER" id="PTHR39399:SF1">
    <property type="entry name" value="PROTEIN ZPS1"/>
    <property type="match status" value="1"/>
</dbReference>
<feature type="chain" id="PRO_5002430381" description="Putative peptidase domain-containing protein" evidence="1">
    <location>
        <begin position="19"/>
        <end position="303"/>
    </location>
</feature>
<reference evidence="3 4" key="3">
    <citation type="journal article" date="2015" name="Genome Announc.">
        <title>Draft Genome Sequence of the Archiascomycetous Yeast Saitoella complicata.</title>
        <authorList>
            <person name="Yamauchi K."/>
            <person name="Kondo S."/>
            <person name="Hamamoto M."/>
            <person name="Takahashi Y."/>
            <person name="Ogura Y."/>
            <person name="Hayashi T."/>
            <person name="Nishida H."/>
        </authorList>
    </citation>
    <scope>NUCLEOTIDE SEQUENCE [LARGE SCALE GENOMIC DNA]</scope>
    <source>
        <strain evidence="3 4">NRRL Y-17804</strain>
    </source>
</reference>
<dbReference type="Proteomes" id="UP000033140">
    <property type="component" value="Unassembled WGS sequence"/>
</dbReference>
<feature type="domain" description="Putative peptidase" evidence="2">
    <location>
        <begin position="18"/>
        <end position="243"/>
    </location>
</feature>
<dbReference type="OMA" id="CNATQRR"/>
<evidence type="ECO:0000259" key="2">
    <source>
        <dbReference type="Pfam" id="PF13933"/>
    </source>
</evidence>
<name>A0A0E9NH33_SAICN</name>
<keyword evidence="1" id="KW-0732">Signal</keyword>
<dbReference type="GO" id="GO:0009986">
    <property type="term" value="C:cell surface"/>
    <property type="evidence" value="ECO:0007669"/>
    <property type="project" value="TreeGrafter"/>
</dbReference>